<evidence type="ECO:0000256" key="2">
    <source>
        <dbReference type="ARBA" id="ARBA00023015"/>
    </source>
</evidence>
<protein>
    <recommendedName>
        <fullName evidence="6">HTH tetR-type domain-containing protein</fullName>
    </recommendedName>
</protein>
<evidence type="ECO:0000256" key="1">
    <source>
        <dbReference type="ARBA" id="ARBA00022491"/>
    </source>
</evidence>
<organism evidence="7">
    <name type="scientific">uncultured Rubrobacteraceae bacterium</name>
    <dbReference type="NCBI Taxonomy" id="349277"/>
    <lineage>
        <taxon>Bacteria</taxon>
        <taxon>Bacillati</taxon>
        <taxon>Actinomycetota</taxon>
        <taxon>Rubrobacteria</taxon>
        <taxon>Rubrobacterales</taxon>
        <taxon>Rubrobacteraceae</taxon>
        <taxon>environmental samples</taxon>
    </lineage>
</organism>
<dbReference type="InterPro" id="IPR009057">
    <property type="entry name" value="Homeodomain-like_sf"/>
</dbReference>
<evidence type="ECO:0000256" key="4">
    <source>
        <dbReference type="ARBA" id="ARBA00023163"/>
    </source>
</evidence>
<dbReference type="SUPFAM" id="SSF46689">
    <property type="entry name" value="Homeodomain-like"/>
    <property type="match status" value="1"/>
</dbReference>
<dbReference type="GO" id="GO:0003700">
    <property type="term" value="F:DNA-binding transcription factor activity"/>
    <property type="evidence" value="ECO:0007669"/>
    <property type="project" value="TreeGrafter"/>
</dbReference>
<keyword evidence="4" id="KW-0804">Transcription</keyword>
<evidence type="ECO:0000313" key="7">
    <source>
        <dbReference type="EMBL" id="CAA9414614.1"/>
    </source>
</evidence>
<gene>
    <name evidence="7" type="ORF">AVDCRST_MAG55-1573</name>
</gene>
<dbReference type="PANTHER" id="PTHR30055">
    <property type="entry name" value="HTH-TYPE TRANSCRIPTIONAL REGULATOR RUTR"/>
    <property type="match status" value="1"/>
</dbReference>
<dbReference type="InterPro" id="IPR001647">
    <property type="entry name" value="HTH_TetR"/>
</dbReference>
<dbReference type="GO" id="GO:0000976">
    <property type="term" value="F:transcription cis-regulatory region binding"/>
    <property type="evidence" value="ECO:0007669"/>
    <property type="project" value="TreeGrafter"/>
</dbReference>
<keyword evidence="2" id="KW-0805">Transcription regulation</keyword>
<dbReference type="InterPro" id="IPR036271">
    <property type="entry name" value="Tet_transcr_reg_TetR-rel_C_sf"/>
</dbReference>
<dbReference type="InterPro" id="IPR050109">
    <property type="entry name" value="HTH-type_TetR-like_transc_reg"/>
</dbReference>
<sequence length="196" mass="21637">MVDIEARREELAEAMWRVIRRDGLERASVRNVAREAGMSMGALRHYFGTQDELLAFAMRLVIERARGRVGALDFSSRDPRQAVEMVLREVLPLDAERRAEAEVWLALTGRALVDPTLRALRDESYDLLQGLCGWLVGVLVESGEAGPGLDVDLEAELLYAVVDGLAVHAVVRPERSTAEGVAALLAHHLDGLCRRA</sequence>
<feature type="domain" description="HTH tetR-type" evidence="6">
    <location>
        <begin position="5"/>
        <end position="65"/>
    </location>
</feature>
<reference evidence="7" key="1">
    <citation type="submission" date="2020-02" db="EMBL/GenBank/DDBJ databases">
        <authorList>
            <person name="Meier V. D."/>
        </authorList>
    </citation>
    <scope>NUCLEOTIDE SEQUENCE</scope>
    <source>
        <strain evidence="7">AVDCRST_MAG55</strain>
    </source>
</reference>
<keyword evidence="3 5" id="KW-0238">DNA-binding</keyword>
<dbReference type="InterPro" id="IPR039538">
    <property type="entry name" value="BetI_C"/>
</dbReference>
<dbReference type="PROSITE" id="PS50977">
    <property type="entry name" value="HTH_TETR_2"/>
    <property type="match status" value="1"/>
</dbReference>
<dbReference type="SUPFAM" id="SSF48498">
    <property type="entry name" value="Tetracyclin repressor-like, C-terminal domain"/>
    <property type="match status" value="1"/>
</dbReference>
<evidence type="ECO:0000256" key="5">
    <source>
        <dbReference type="PROSITE-ProRule" id="PRU00335"/>
    </source>
</evidence>
<dbReference type="EMBL" id="CADCUZ010000067">
    <property type="protein sequence ID" value="CAA9414614.1"/>
    <property type="molecule type" value="Genomic_DNA"/>
</dbReference>
<name>A0A6J4PJI4_9ACTN</name>
<evidence type="ECO:0000256" key="3">
    <source>
        <dbReference type="ARBA" id="ARBA00023125"/>
    </source>
</evidence>
<proteinExistence type="predicted"/>
<evidence type="ECO:0000259" key="6">
    <source>
        <dbReference type="PROSITE" id="PS50977"/>
    </source>
</evidence>
<dbReference type="Pfam" id="PF00440">
    <property type="entry name" value="TetR_N"/>
    <property type="match status" value="1"/>
</dbReference>
<feature type="DNA-binding region" description="H-T-H motif" evidence="5">
    <location>
        <begin position="28"/>
        <end position="47"/>
    </location>
</feature>
<dbReference type="PANTHER" id="PTHR30055:SF234">
    <property type="entry name" value="HTH-TYPE TRANSCRIPTIONAL REGULATOR BETI"/>
    <property type="match status" value="1"/>
</dbReference>
<accession>A0A6J4PJI4</accession>
<dbReference type="Pfam" id="PF13977">
    <property type="entry name" value="TetR_C_6"/>
    <property type="match status" value="1"/>
</dbReference>
<keyword evidence="1" id="KW-0678">Repressor</keyword>
<dbReference type="Gene3D" id="1.10.357.10">
    <property type="entry name" value="Tetracycline Repressor, domain 2"/>
    <property type="match status" value="1"/>
</dbReference>
<dbReference type="AlphaFoldDB" id="A0A6J4PJI4"/>